<dbReference type="HOGENOM" id="CLU_076312_4_0_11"/>
<evidence type="ECO:0000259" key="1">
    <source>
        <dbReference type="Pfam" id="PF05685"/>
    </source>
</evidence>
<dbReference type="PANTHER" id="PTHR35400">
    <property type="entry name" value="SLR1083 PROTEIN"/>
    <property type="match status" value="1"/>
</dbReference>
<dbReference type="InterPro" id="IPR012296">
    <property type="entry name" value="Nuclease_put_TT1808"/>
</dbReference>
<dbReference type="Proteomes" id="UP000281594">
    <property type="component" value="Unassembled WGS sequence"/>
</dbReference>
<dbReference type="STRING" id="1343740.M271_13975"/>
<sequence length="202" mass="22379">MTIMSVAETRIDDHEGPWTVEDVLALPEHPARARFEVVDGVLMMSPAPSLAHQTVAYELHKQLEDSLERSGAPFVAAETVNVRTESRLFIPDIAVMDHSAVEWDTLIVPLEAMVLLVEIVSPRNQSMDRILKPALYAQAKVPAYWRVELQPDLHVVAHELATDTYREVATITGKQAVEVAGEFTVDLDVPALRGRLARGGRP</sequence>
<accession>A0A0A0NJ44</accession>
<dbReference type="CDD" id="cd06260">
    <property type="entry name" value="DUF820-like"/>
    <property type="match status" value="1"/>
</dbReference>
<dbReference type="EMBL" id="QYCY01000002">
    <property type="protein sequence ID" value="RLV73470.1"/>
    <property type="molecule type" value="Genomic_DNA"/>
</dbReference>
<proteinExistence type="predicted"/>
<gene>
    <name evidence="2" type="ORF">D3C57_129630</name>
</gene>
<dbReference type="Pfam" id="PF05685">
    <property type="entry name" value="Uma2"/>
    <property type="match status" value="1"/>
</dbReference>
<dbReference type="Gene3D" id="3.90.1570.10">
    <property type="entry name" value="tt1808, chain A"/>
    <property type="match status" value="1"/>
</dbReference>
<feature type="domain" description="Putative restriction endonuclease" evidence="1">
    <location>
        <begin position="20"/>
        <end position="179"/>
    </location>
</feature>
<dbReference type="InterPro" id="IPR011335">
    <property type="entry name" value="Restrct_endonuc-II-like"/>
</dbReference>
<reference evidence="2 3" key="1">
    <citation type="journal article" date="2018" name="J. Biol. Chem.">
        <title>Discovery of the actinoplanic acid pathway in Streptomyces rapamycinicus reveals a genetically conserved synergism with rapamycin.</title>
        <authorList>
            <person name="Mrak P."/>
            <person name="Krastel P."/>
            <person name="Pivk Lukancic P."/>
            <person name="Tao J."/>
            <person name="Pistorius D."/>
            <person name="Moore C.M."/>
        </authorList>
    </citation>
    <scope>NUCLEOTIDE SEQUENCE [LARGE SCALE GENOMIC DNA]</scope>
    <source>
        <strain evidence="2 3">NRRL 5491</strain>
    </source>
</reference>
<dbReference type="PANTHER" id="PTHR35400:SF3">
    <property type="entry name" value="SLL1072 PROTEIN"/>
    <property type="match status" value="1"/>
</dbReference>
<name>A0A0A0NJ44_STRRN</name>
<evidence type="ECO:0000313" key="2">
    <source>
        <dbReference type="EMBL" id="RLV73470.1"/>
    </source>
</evidence>
<protein>
    <recommendedName>
        <fullName evidence="1">Putative restriction endonuclease domain-containing protein</fullName>
    </recommendedName>
</protein>
<dbReference type="KEGG" id="src:M271_13975"/>
<evidence type="ECO:0000313" key="3">
    <source>
        <dbReference type="Proteomes" id="UP000281594"/>
    </source>
</evidence>
<organism evidence="2 3">
    <name type="scientific">Streptomyces rapamycinicus (strain ATCC 29253 / DSM 41530 / NRRL 5491 / AYB-994)</name>
    <name type="common">Streptomyces hygroscopicus (strain ATCC 29253)</name>
    <dbReference type="NCBI Taxonomy" id="1343740"/>
    <lineage>
        <taxon>Bacteria</taxon>
        <taxon>Bacillati</taxon>
        <taxon>Actinomycetota</taxon>
        <taxon>Actinomycetes</taxon>
        <taxon>Kitasatosporales</taxon>
        <taxon>Streptomycetaceae</taxon>
        <taxon>Streptomyces</taxon>
        <taxon>Streptomyces violaceusniger group</taxon>
    </lineage>
</organism>
<dbReference type="SUPFAM" id="SSF52980">
    <property type="entry name" value="Restriction endonuclease-like"/>
    <property type="match status" value="1"/>
</dbReference>
<dbReference type="InterPro" id="IPR008538">
    <property type="entry name" value="Uma2"/>
</dbReference>
<comment type="caution">
    <text evidence="2">The sequence shown here is derived from an EMBL/GenBank/DDBJ whole genome shotgun (WGS) entry which is preliminary data.</text>
</comment>
<dbReference type="AlphaFoldDB" id="A0A0A0NJ44"/>
<dbReference type="eggNOG" id="COG4636">
    <property type="taxonomic scope" value="Bacteria"/>
</dbReference>